<feature type="modified residue" description="4-aspartylphosphate" evidence="1">
    <location>
        <position position="37"/>
    </location>
</feature>
<dbReference type="AlphaFoldDB" id="A0A2P8IF60"/>
<dbReference type="SUPFAM" id="SSF52172">
    <property type="entry name" value="CheY-like"/>
    <property type="match status" value="1"/>
</dbReference>
<dbReference type="EMBL" id="PYAX01000002">
    <property type="protein sequence ID" value="PSL57106.1"/>
    <property type="molecule type" value="Genomic_DNA"/>
</dbReference>
<evidence type="ECO:0000259" key="2">
    <source>
        <dbReference type="PROSITE" id="PS50110"/>
    </source>
</evidence>
<name>A0A2P8IF60_SACCR</name>
<dbReference type="InterPro" id="IPR001789">
    <property type="entry name" value="Sig_transdc_resp-reg_receiver"/>
</dbReference>
<dbReference type="Gene3D" id="3.40.50.2300">
    <property type="match status" value="1"/>
</dbReference>
<gene>
    <name evidence="3" type="ORF">B0I31_10283</name>
</gene>
<dbReference type="InterPro" id="IPR011006">
    <property type="entry name" value="CheY-like_superfamily"/>
</dbReference>
<feature type="domain" description="Response regulatory" evidence="2">
    <location>
        <begin position="1"/>
        <end position="155"/>
    </location>
</feature>
<protein>
    <submittedName>
        <fullName evidence="3">Response regulator receiver domain-containing protein</fullName>
    </submittedName>
</protein>
<reference evidence="3 4" key="1">
    <citation type="submission" date="2018-03" db="EMBL/GenBank/DDBJ databases">
        <title>Genomic Encyclopedia of Type Strains, Phase III (KMG-III): the genomes of soil and plant-associated and newly described type strains.</title>
        <authorList>
            <person name="Whitman W."/>
        </authorList>
    </citation>
    <scope>NUCLEOTIDE SEQUENCE [LARGE SCALE GENOMIC DNA]</scope>
    <source>
        <strain evidence="3 4">CGMCC 4.7097</strain>
    </source>
</reference>
<evidence type="ECO:0000313" key="3">
    <source>
        <dbReference type="EMBL" id="PSL57106.1"/>
    </source>
</evidence>
<dbReference type="Proteomes" id="UP000241118">
    <property type="component" value="Unassembled WGS sequence"/>
</dbReference>
<evidence type="ECO:0000256" key="1">
    <source>
        <dbReference type="PROSITE-ProRule" id="PRU00169"/>
    </source>
</evidence>
<dbReference type="PROSITE" id="PS50110">
    <property type="entry name" value="RESPONSE_REGULATORY"/>
    <property type="match status" value="1"/>
</dbReference>
<comment type="caution">
    <text evidence="3">The sequence shown here is derived from an EMBL/GenBank/DDBJ whole genome shotgun (WGS) entry which is preliminary data.</text>
</comment>
<accession>A0A2P8IF60</accession>
<organism evidence="3 4">
    <name type="scientific">Saccharothrix carnea</name>
    <dbReference type="NCBI Taxonomy" id="1280637"/>
    <lineage>
        <taxon>Bacteria</taxon>
        <taxon>Bacillati</taxon>
        <taxon>Actinomycetota</taxon>
        <taxon>Actinomycetes</taxon>
        <taxon>Pseudonocardiales</taxon>
        <taxon>Pseudonocardiaceae</taxon>
        <taxon>Saccharothrix</taxon>
    </lineage>
</organism>
<keyword evidence="4" id="KW-1185">Reference proteome</keyword>
<dbReference type="GO" id="GO:0000160">
    <property type="term" value="P:phosphorelay signal transduction system"/>
    <property type="evidence" value="ECO:0007669"/>
    <property type="project" value="InterPro"/>
</dbReference>
<evidence type="ECO:0000313" key="4">
    <source>
        <dbReference type="Proteomes" id="UP000241118"/>
    </source>
</evidence>
<keyword evidence="1" id="KW-0597">Phosphoprotein</keyword>
<sequence length="155" mass="16765">MALFTAAPGGEVVGESADGAEAVALAGEIRPDVILMDIRTPVLDGIASTRRIRLVEPLRQPREVKVADPWGDSAWGCIRHAEDVIINEPDRCARLKHRSDHVADFWHPTGAVTRVEQLIADRARRALIALESAVIAPQAKPALAELVVSATARTR</sequence>
<proteinExistence type="predicted"/>